<sequence>MTRTDSRETILIADYDFGDVDIERAVVEGAGLRLLAAQCKSEDEVIEAGREAGGVLTQYARVGSRAIDALTRCRVIARYGTGVDTVDVDAATRRGIQVTNAPNEWCAEEVADHAVALWLAAARKICPYDRATRQGEWHWKTGKPIHRLRGQALGLLSFGSIARLIAERAKAFGVDVWAHDPFLDQSEIREAHVRPMSFADLVEGADYVVVQTPLTPQTHHTFDRATLRRMKPTAILVNTARGPIVEDAALHHALTEGWIAGAALDDIEEEPAKQRGWRPTNPLFELPNVIVTPHAAYYSEEAVRTVRTIAAEEAVRVLTGQPARYPVNELPPGSHPQQGDLPAHGPAVGQKEFHDRRRHRR</sequence>
<feature type="region of interest" description="Disordered" evidence="5">
    <location>
        <begin position="325"/>
        <end position="361"/>
    </location>
</feature>
<name>A0ABS0NFF7_9ACTN</name>
<dbReference type="Proteomes" id="UP000807371">
    <property type="component" value="Unassembled WGS sequence"/>
</dbReference>
<dbReference type="EMBL" id="JACYXC010000001">
    <property type="protein sequence ID" value="MBH5333896.1"/>
    <property type="molecule type" value="Genomic_DNA"/>
</dbReference>
<feature type="domain" description="D-isomer specific 2-hydroxyacid dehydrogenase catalytic" evidence="6">
    <location>
        <begin position="40"/>
        <end position="328"/>
    </location>
</feature>
<dbReference type="SUPFAM" id="SSF52283">
    <property type="entry name" value="Formate/glycerate dehydrogenase catalytic domain-like"/>
    <property type="match status" value="1"/>
</dbReference>
<dbReference type="Pfam" id="PF02826">
    <property type="entry name" value="2-Hacid_dh_C"/>
    <property type="match status" value="1"/>
</dbReference>
<organism evidence="8 9">
    <name type="scientific">Streptomyces pactum</name>
    <dbReference type="NCBI Taxonomy" id="68249"/>
    <lineage>
        <taxon>Bacteria</taxon>
        <taxon>Bacillati</taxon>
        <taxon>Actinomycetota</taxon>
        <taxon>Actinomycetes</taxon>
        <taxon>Kitasatosporales</taxon>
        <taxon>Streptomycetaceae</taxon>
        <taxon>Streptomyces</taxon>
    </lineage>
</organism>
<dbReference type="InterPro" id="IPR050857">
    <property type="entry name" value="D-2-hydroxyacid_DH"/>
</dbReference>
<dbReference type="PANTHER" id="PTHR42789">
    <property type="entry name" value="D-ISOMER SPECIFIC 2-HYDROXYACID DEHYDROGENASE FAMILY PROTEIN (AFU_ORTHOLOGUE AFUA_6G10090)"/>
    <property type="match status" value="1"/>
</dbReference>
<evidence type="ECO:0000256" key="1">
    <source>
        <dbReference type="ARBA" id="ARBA00005854"/>
    </source>
</evidence>
<dbReference type="InterPro" id="IPR029753">
    <property type="entry name" value="D-isomer_DH_CS"/>
</dbReference>
<dbReference type="CDD" id="cd05299">
    <property type="entry name" value="CtBP_dh"/>
    <property type="match status" value="1"/>
</dbReference>
<evidence type="ECO:0000259" key="7">
    <source>
        <dbReference type="Pfam" id="PF02826"/>
    </source>
</evidence>
<dbReference type="SUPFAM" id="SSF51735">
    <property type="entry name" value="NAD(P)-binding Rossmann-fold domains"/>
    <property type="match status" value="1"/>
</dbReference>
<dbReference type="InterPro" id="IPR006139">
    <property type="entry name" value="D-isomer_2_OHA_DH_cat_dom"/>
</dbReference>
<dbReference type="Pfam" id="PF00389">
    <property type="entry name" value="2-Hacid_dh"/>
    <property type="match status" value="1"/>
</dbReference>
<reference evidence="8 9" key="1">
    <citation type="submission" date="2020-09" db="EMBL/GenBank/DDBJ databases">
        <title>Biosynthesis of the nuclear factor of activated T cells inhibitor NFAT-133 and its congeners in Streptomyces pactum.</title>
        <authorList>
            <person name="Zhou W."/>
            <person name="Posri P."/>
            <person name="Abugrain M.E."/>
            <person name="Weisberg A.J."/>
            <person name="Chang J.H."/>
            <person name="Mahmud T."/>
        </authorList>
    </citation>
    <scope>NUCLEOTIDE SEQUENCE [LARGE SCALE GENOMIC DNA]</scope>
    <source>
        <strain evidence="8 9">ATCC 27456</strain>
    </source>
</reference>
<evidence type="ECO:0000313" key="9">
    <source>
        <dbReference type="Proteomes" id="UP000807371"/>
    </source>
</evidence>
<protein>
    <submittedName>
        <fullName evidence="8">C-terminal binding protein</fullName>
    </submittedName>
</protein>
<dbReference type="InterPro" id="IPR043322">
    <property type="entry name" value="CtBP"/>
</dbReference>
<evidence type="ECO:0000256" key="3">
    <source>
        <dbReference type="ARBA" id="ARBA00023027"/>
    </source>
</evidence>
<comment type="similarity">
    <text evidence="1 4">Belongs to the D-isomer specific 2-hydroxyacid dehydrogenase family.</text>
</comment>
<dbReference type="InterPro" id="IPR006140">
    <property type="entry name" value="D-isomer_DH_NAD-bd"/>
</dbReference>
<feature type="domain" description="D-isomer specific 2-hydroxyacid dehydrogenase NAD-binding" evidence="7">
    <location>
        <begin position="115"/>
        <end position="296"/>
    </location>
</feature>
<gene>
    <name evidence="8" type="ORF">IHE55_03380</name>
</gene>
<evidence type="ECO:0000313" key="8">
    <source>
        <dbReference type="EMBL" id="MBH5333896.1"/>
    </source>
</evidence>
<dbReference type="InterPro" id="IPR036291">
    <property type="entry name" value="NAD(P)-bd_dom_sf"/>
</dbReference>
<dbReference type="PANTHER" id="PTHR42789:SF1">
    <property type="entry name" value="D-ISOMER SPECIFIC 2-HYDROXYACID DEHYDROGENASE FAMILY PROTEIN (AFU_ORTHOLOGUE AFUA_6G10090)"/>
    <property type="match status" value="1"/>
</dbReference>
<evidence type="ECO:0000256" key="5">
    <source>
        <dbReference type="SAM" id="MobiDB-lite"/>
    </source>
</evidence>
<keyword evidence="3" id="KW-0520">NAD</keyword>
<evidence type="ECO:0000256" key="4">
    <source>
        <dbReference type="RuleBase" id="RU003719"/>
    </source>
</evidence>
<keyword evidence="2 4" id="KW-0560">Oxidoreductase</keyword>
<dbReference type="PROSITE" id="PS00671">
    <property type="entry name" value="D_2_HYDROXYACID_DH_3"/>
    <property type="match status" value="1"/>
</dbReference>
<dbReference type="Gene3D" id="3.40.50.720">
    <property type="entry name" value="NAD(P)-binding Rossmann-like Domain"/>
    <property type="match status" value="2"/>
</dbReference>
<evidence type="ECO:0000259" key="6">
    <source>
        <dbReference type="Pfam" id="PF00389"/>
    </source>
</evidence>
<evidence type="ECO:0000256" key="2">
    <source>
        <dbReference type="ARBA" id="ARBA00023002"/>
    </source>
</evidence>
<comment type="caution">
    <text evidence="8">The sequence shown here is derived from an EMBL/GenBank/DDBJ whole genome shotgun (WGS) entry which is preliminary data.</text>
</comment>
<accession>A0ABS0NFF7</accession>
<proteinExistence type="inferred from homology"/>
<keyword evidence="9" id="KW-1185">Reference proteome</keyword>
<dbReference type="RefSeq" id="WP_197987656.1">
    <property type="nucleotide sequence ID" value="NZ_JACYXC010000001.1"/>
</dbReference>